<name>A0A0G4G6M2_9ALVE</name>
<reference evidence="2" key="1">
    <citation type="submission" date="2014-11" db="EMBL/GenBank/DDBJ databases">
        <authorList>
            <person name="Otto D Thomas"/>
            <person name="Naeem Raeece"/>
        </authorList>
    </citation>
    <scope>NUCLEOTIDE SEQUENCE</scope>
</reference>
<keyword evidence="1" id="KW-0472">Membrane</keyword>
<dbReference type="InterPro" id="IPR010865">
    <property type="entry name" value="DUF1499"/>
</dbReference>
<dbReference type="Pfam" id="PF07386">
    <property type="entry name" value="DUF1499"/>
    <property type="match status" value="1"/>
</dbReference>
<organism evidence="2">
    <name type="scientific">Chromera velia CCMP2878</name>
    <dbReference type="NCBI Taxonomy" id="1169474"/>
    <lineage>
        <taxon>Eukaryota</taxon>
        <taxon>Sar</taxon>
        <taxon>Alveolata</taxon>
        <taxon>Colpodellida</taxon>
        <taxon>Chromeraceae</taxon>
        <taxon>Chromera</taxon>
    </lineage>
</organism>
<protein>
    <recommendedName>
        <fullName evidence="3">DUF1499 domain-containing protein</fullName>
    </recommendedName>
</protein>
<keyword evidence="1" id="KW-0812">Transmembrane</keyword>
<accession>A0A0G4G6M2</accession>
<feature type="transmembrane region" description="Helical" evidence="1">
    <location>
        <begin position="54"/>
        <end position="76"/>
    </location>
</feature>
<evidence type="ECO:0000256" key="1">
    <source>
        <dbReference type="SAM" id="Phobius"/>
    </source>
</evidence>
<keyword evidence="1" id="KW-1133">Transmembrane helix</keyword>
<evidence type="ECO:0000313" key="2">
    <source>
        <dbReference type="EMBL" id="CEM24007.1"/>
    </source>
</evidence>
<dbReference type="VEuPathDB" id="CryptoDB:Cvel_20455"/>
<dbReference type="EMBL" id="CDMZ01000921">
    <property type="protein sequence ID" value="CEM24007.1"/>
    <property type="molecule type" value="Genomic_DNA"/>
</dbReference>
<proteinExistence type="predicted"/>
<sequence>MQMSFLTPAVSAVETVAAATSTPTHVPGIVTGVASFAWSLVGAEVVGSLLKGTALAGLVPLVTNVLGVWVFSLLVVRLTSRSPTKTWVEDFPQTVDHPRGATRVAPDFSSPKKLEPPVYDAPVATLQKAAKEWIEQQPRTAIVTDKEGYIYAYFLTNLMGFRDNFAVKFESQAGGKTRVWVQSELILGEGDLGVNYNRVNAFLSALGKQFK</sequence>
<evidence type="ECO:0008006" key="3">
    <source>
        <dbReference type="Google" id="ProtNLM"/>
    </source>
</evidence>
<gene>
    <name evidence="2" type="ORF">Cvel_20455</name>
</gene>
<dbReference type="AlphaFoldDB" id="A0A0G4G6M2"/>